<evidence type="ECO:0000313" key="4">
    <source>
        <dbReference type="Proteomes" id="UP000660262"/>
    </source>
</evidence>
<feature type="domain" description="Thioredoxin" evidence="2">
    <location>
        <begin position="103"/>
        <end position="248"/>
    </location>
</feature>
<dbReference type="InterPro" id="IPR013766">
    <property type="entry name" value="Thioredoxin_domain"/>
</dbReference>
<organism evidence="3 4">
    <name type="scientific">Pycnococcus provasolii</name>
    <dbReference type="NCBI Taxonomy" id="41880"/>
    <lineage>
        <taxon>Eukaryota</taxon>
        <taxon>Viridiplantae</taxon>
        <taxon>Chlorophyta</taxon>
        <taxon>Pseudoscourfieldiophyceae</taxon>
        <taxon>Pseudoscourfieldiales</taxon>
        <taxon>Pycnococcaceae</taxon>
        <taxon>Pycnococcus</taxon>
    </lineage>
</organism>
<accession>A0A830HZT9</accession>
<name>A0A830HZT9_9CHLO</name>
<dbReference type="Gene3D" id="3.40.30.10">
    <property type="entry name" value="Glutaredoxin"/>
    <property type="match status" value="1"/>
</dbReference>
<keyword evidence="1" id="KW-0812">Transmembrane</keyword>
<dbReference type="PANTHER" id="PTHR45663:SF11">
    <property type="entry name" value="GEO12009P1"/>
    <property type="match status" value="1"/>
</dbReference>
<feature type="transmembrane region" description="Helical" evidence="1">
    <location>
        <begin position="12"/>
        <end position="31"/>
    </location>
</feature>
<feature type="transmembrane region" description="Helical" evidence="1">
    <location>
        <begin position="101"/>
        <end position="119"/>
    </location>
</feature>
<reference evidence="3" key="1">
    <citation type="submission" date="2020-10" db="EMBL/GenBank/DDBJ databases">
        <title>Unveiling of a novel bifunctional photoreceptor, Dualchrome1, isolated from a cosmopolitan green alga.</title>
        <authorList>
            <person name="Suzuki S."/>
            <person name="Kawachi M."/>
        </authorList>
    </citation>
    <scope>NUCLEOTIDE SEQUENCE</scope>
    <source>
        <strain evidence="3">NIES 2893</strain>
    </source>
</reference>
<dbReference type="InterPro" id="IPR036249">
    <property type="entry name" value="Thioredoxin-like_sf"/>
</dbReference>
<sequence>MALLSSYFHGLLRFTSPYYVVNFMSLVTYLYLRTQVLLYTDEHGARRLEDWEQRTSSLLVIVLIGRFLRSSSPDEFVATAFLFCKASVAFLAYSISPRLLVWYLVLFGVLELTVYQPVYRGPCRYEYLNPMEFDDRVVNEGKDKPKDSWLVCFFASWSPPCVHVEPTFAKLSERFTTQSLRFAKVDVARWPVLAKKHGISTSGVSKQLPTIILFEGGREVARIPHVYPDGRVAKGRFFWSDLVKGFELDMRYARSRGSGGGGGGGGDADKKNK</sequence>
<dbReference type="Proteomes" id="UP000660262">
    <property type="component" value="Unassembled WGS sequence"/>
</dbReference>
<dbReference type="GO" id="GO:0005737">
    <property type="term" value="C:cytoplasm"/>
    <property type="evidence" value="ECO:0007669"/>
    <property type="project" value="TreeGrafter"/>
</dbReference>
<dbReference type="PANTHER" id="PTHR45663">
    <property type="entry name" value="GEO12009P1"/>
    <property type="match status" value="1"/>
</dbReference>
<feature type="transmembrane region" description="Helical" evidence="1">
    <location>
        <begin position="76"/>
        <end position="95"/>
    </location>
</feature>
<dbReference type="EMBL" id="BNJQ01000038">
    <property type="protein sequence ID" value="GHP12135.1"/>
    <property type="molecule type" value="Genomic_DNA"/>
</dbReference>
<keyword evidence="1" id="KW-0472">Membrane</keyword>
<dbReference type="PROSITE" id="PS51352">
    <property type="entry name" value="THIOREDOXIN_2"/>
    <property type="match status" value="1"/>
</dbReference>
<dbReference type="AlphaFoldDB" id="A0A830HZT9"/>
<proteinExistence type="predicted"/>
<evidence type="ECO:0000313" key="3">
    <source>
        <dbReference type="EMBL" id="GHP12135.1"/>
    </source>
</evidence>
<gene>
    <name evidence="3" type="ORF">PPROV_001086200</name>
</gene>
<dbReference type="SUPFAM" id="SSF52833">
    <property type="entry name" value="Thioredoxin-like"/>
    <property type="match status" value="1"/>
</dbReference>
<keyword evidence="1" id="KW-1133">Transmembrane helix</keyword>
<dbReference type="Pfam" id="PF00085">
    <property type="entry name" value="Thioredoxin"/>
    <property type="match status" value="1"/>
</dbReference>
<keyword evidence="4" id="KW-1185">Reference proteome</keyword>
<evidence type="ECO:0000259" key="2">
    <source>
        <dbReference type="PROSITE" id="PS51352"/>
    </source>
</evidence>
<evidence type="ECO:0000256" key="1">
    <source>
        <dbReference type="SAM" id="Phobius"/>
    </source>
</evidence>
<dbReference type="GO" id="GO:0015035">
    <property type="term" value="F:protein-disulfide reductase activity"/>
    <property type="evidence" value="ECO:0007669"/>
    <property type="project" value="TreeGrafter"/>
</dbReference>
<dbReference type="OrthoDB" id="20229at2759"/>
<comment type="caution">
    <text evidence="3">The sequence shown here is derived from an EMBL/GenBank/DDBJ whole genome shotgun (WGS) entry which is preliminary data.</text>
</comment>
<protein>
    <recommendedName>
        <fullName evidence="2">Thioredoxin domain-containing protein</fullName>
    </recommendedName>
</protein>